<dbReference type="EMBL" id="JAGPXF010000006">
    <property type="protein sequence ID" value="KAH7239010.1"/>
    <property type="molecule type" value="Genomic_DNA"/>
</dbReference>
<evidence type="ECO:0000313" key="4">
    <source>
        <dbReference type="Proteomes" id="UP000813427"/>
    </source>
</evidence>
<dbReference type="AlphaFoldDB" id="A0A8K0RVC3"/>
<keyword evidence="2" id="KW-1133">Transmembrane helix</keyword>
<keyword evidence="2" id="KW-0812">Transmembrane</keyword>
<feature type="transmembrane region" description="Helical" evidence="2">
    <location>
        <begin position="216"/>
        <end position="236"/>
    </location>
</feature>
<protein>
    <recommendedName>
        <fullName evidence="5">Extracellular membrane protein CFEM domain-containing protein</fullName>
    </recommendedName>
</protein>
<keyword evidence="4" id="KW-1185">Reference proteome</keyword>
<feature type="region of interest" description="Disordered" evidence="1">
    <location>
        <begin position="173"/>
        <end position="201"/>
    </location>
</feature>
<evidence type="ECO:0000256" key="2">
    <source>
        <dbReference type="SAM" id="Phobius"/>
    </source>
</evidence>
<comment type="caution">
    <text evidence="3">The sequence shown here is derived from an EMBL/GenBank/DDBJ whole genome shotgun (WGS) entry which is preliminary data.</text>
</comment>
<evidence type="ECO:0000256" key="1">
    <source>
        <dbReference type="SAM" id="MobiDB-lite"/>
    </source>
</evidence>
<evidence type="ECO:0000313" key="3">
    <source>
        <dbReference type="EMBL" id="KAH7239010.1"/>
    </source>
</evidence>
<sequence length="274" mass="29641">MALGISAVLILRRPLGFSRLLLSQALSCPLTSSFFSSYLLVLYCIISPQQQLRSMYFNSLYQFQLCTLLLASQARATFWLNQLDTYDSLMYCAEGPISSIVRDMVSGCGDGGRTTSYSCFCTRSSSRFANIIATAVAKECSHWGTEASSATSILHEYCQLGNGVLTSTAVEGLPTVTSDPSSRTSRTSSTAQPEETELSKASATPTSNVLYIGSKIAIGVSIPVAVISLCVVGFLYMRRRQGRRKVDGDEAVLEQKISAQSSTYDAGSLSNLMR</sequence>
<name>A0A8K0RVC3_9HYPO</name>
<organism evidence="3 4">
    <name type="scientific">Fusarium tricinctum</name>
    <dbReference type="NCBI Taxonomy" id="61284"/>
    <lineage>
        <taxon>Eukaryota</taxon>
        <taxon>Fungi</taxon>
        <taxon>Dikarya</taxon>
        <taxon>Ascomycota</taxon>
        <taxon>Pezizomycotina</taxon>
        <taxon>Sordariomycetes</taxon>
        <taxon>Hypocreomycetidae</taxon>
        <taxon>Hypocreales</taxon>
        <taxon>Nectriaceae</taxon>
        <taxon>Fusarium</taxon>
        <taxon>Fusarium tricinctum species complex</taxon>
    </lineage>
</organism>
<keyword evidence="2" id="KW-0472">Membrane</keyword>
<dbReference type="OrthoDB" id="5102362at2759"/>
<accession>A0A8K0RVC3</accession>
<feature type="compositionally biased region" description="Low complexity" evidence="1">
    <location>
        <begin position="174"/>
        <end position="190"/>
    </location>
</feature>
<reference evidence="3" key="1">
    <citation type="journal article" date="2021" name="Nat. Commun.">
        <title>Genetic determinants of endophytism in the Arabidopsis root mycobiome.</title>
        <authorList>
            <person name="Mesny F."/>
            <person name="Miyauchi S."/>
            <person name="Thiergart T."/>
            <person name="Pickel B."/>
            <person name="Atanasova L."/>
            <person name="Karlsson M."/>
            <person name="Huettel B."/>
            <person name="Barry K.W."/>
            <person name="Haridas S."/>
            <person name="Chen C."/>
            <person name="Bauer D."/>
            <person name="Andreopoulos W."/>
            <person name="Pangilinan J."/>
            <person name="LaButti K."/>
            <person name="Riley R."/>
            <person name="Lipzen A."/>
            <person name="Clum A."/>
            <person name="Drula E."/>
            <person name="Henrissat B."/>
            <person name="Kohler A."/>
            <person name="Grigoriev I.V."/>
            <person name="Martin F.M."/>
            <person name="Hacquard S."/>
        </authorList>
    </citation>
    <scope>NUCLEOTIDE SEQUENCE</scope>
    <source>
        <strain evidence="3">MPI-SDFR-AT-0068</strain>
    </source>
</reference>
<gene>
    <name evidence="3" type="ORF">BKA59DRAFT_515294</name>
</gene>
<proteinExistence type="predicted"/>
<evidence type="ECO:0008006" key="5">
    <source>
        <dbReference type="Google" id="ProtNLM"/>
    </source>
</evidence>
<dbReference type="Proteomes" id="UP000813427">
    <property type="component" value="Unassembled WGS sequence"/>
</dbReference>